<comment type="cofactor">
    <cofactor evidence="1">
        <name>pyridoxal 5'-phosphate</name>
        <dbReference type="ChEBI" id="CHEBI:597326"/>
    </cofactor>
</comment>
<gene>
    <name evidence="7" type="ORF">DMP08_01525</name>
</gene>
<keyword evidence="3" id="KW-0663">Pyridoxal phosphate</keyword>
<dbReference type="EC" id="4.4.1.13" evidence="2"/>
<dbReference type="EMBL" id="QICD01000002">
    <property type="protein sequence ID" value="RNL48325.1"/>
    <property type="molecule type" value="Genomic_DNA"/>
</dbReference>
<evidence type="ECO:0000256" key="4">
    <source>
        <dbReference type="ARBA" id="ARBA00023239"/>
    </source>
</evidence>
<evidence type="ECO:0000313" key="7">
    <source>
        <dbReference type="EMBL" id="RNL48325.1"/>
    </source>
</evidence>
<feature type="domain" description="Aminotransferase class I/classII large" evidence="6">
    <location>
        <begin position="54"/>
        <end position="384"/>
    </location>
</feature>
<dbReference type="CDD" id="cd00609">
    <property type="entry name" value="AAT_like"/>
    <property type="match status" value="1"/>
</dbReference>
<protein>
    <recommendedName>
        <fullName evidence="2">cysteine-S-conjugate beta-lyase</fullName>
        <ecNumber evidence="2">4.4.1.13</ecNumber>
    </recommendedName>
</protein>
<dbReference type="NCBIfam" id="TIGR04350">
    <property type="entry name" value="C_S_lyase_PatB"/>
    <property type="match status" value="1"/>
</dbReference>
<keyword evidence="8" id="KW-1185">Reference proteome</keyword>
<dbReference type="GO" id="GO:0047804">
    <property type="term" value="F:cysteine-S-conjugate beta-lyase activity"/>
    <property type="evidence" value="ECO:0007669"/>
    <property type="project" value="UniProtKB-EC"/>
</dbReference>
<dbReference type="Gene3D" id="3.90.1150.10">
    <property type="entry name" value="Aspartate Aminotransferase, domain 1"/>
    <property type="match status" value="1"/>
</dbReference>
<keyword evidence="4" id="KW-0456">Lyase</keyword>
<keyword evidence="7" id="KW-0808">Transferase</keyword>
<dbReference type="PANTHER" id="PTHR43525:SF1">
    <property type="entry name" value="PROTEIN MALY"/>
    <property type="match status" value="1"/>
</dbReference>
<proteinExistence type="inferred from homology"/>
<sequence length="401" mass="45587">MTYDFDRIIERRGTNSEKWDCGPQLKGRDDLLPLWVADMDFALPDEVLDDMRTAVNHGVFGYGFAGAAYYESVLAWYSDRFDWTVERSWLTQTPGVVFALGIALQAFTNPGDAVLIQQPVYYPFAQLIESNGCKLVDSPLVYEQGRYRIDFDDFEKKITSSRVKAFILCSPHNPVGRVWTHDELDRIGRICRAHDVLVISDEIHADFTYPGYRHHVFPTVDPSFAERCVVCTAPSKTFNIAGLQIANIVIPNEELRTRYRKALERIGYFGASPLSLETCRSCYTHGGPWLDELKDYLAENLRFLRNFLSERMPEIALVEPQGTYLAWLDCSGLSLDDARLEELMVDDAHVWLDSGSMFGPRSGQFECVNIACPRATLERALEQIESAVGKVRAQRAANRKR</sequence>
<dbReference type="InterPro" id="IPR051798">
    <property type="entry name" value="Class-II_PLP-Dep_Aminotrans"/>
</dbReference>
<dbReference type="Gene3D" id="3.40.640.10">
    <property type="entry name" value="Type I PLP-dependent aspartate aminotransferase-like (Major domain)"/>
    <property type="match status" value="1"/>
</dbReference>
<keyword evidence="7" id="KW-0032">Aminotransferase</keyword>
<comment type="caution">
    <text evidence="7">The sequence shown here is derived from an EMBL/GenBank/DDBJ whole genome shotgun (WGS) entry which is preliminary data.</text>
</comment>
<comment type="similarity">
    <text evidence="5">Belongs to the class-II pyridoxal-phosphate-dependent aminotransferase family. MalY/PatB cystathionine beta-lyase subfamily.</text>
</comment>
<name>A0A3N0BJY7_9ACTN</name>
<dbReference type="SUPFAM" id="SSF53383">
    <property type="entry name" value="PLP-dependent transferases"/>
    <property type="match status" value="1"/>
</dbReference>
<dbReference type="GO" id="GO:0030170">
    <property type="term" value="F:pyridoxal phosphate binding"/>
    <property type="evidence" value="ECO:0007669"/>
    <property type="project" value="InterPro"/>
</dbReference>
<dbReference type="AlphaFoldDB" id="A0A3N0BJY7"/>
<dbReference type="InterPro" id="IPR015421">
    <property type="entry name" value="PyrdxlP-dep_Trfase_major"/>
</dbReference>
<dbReference type="RefSeq" id="WP_123191251.1">
    <property type="nucleotide sequence ID" value="NZ_QICD01000002.1"/>
</dbReference>
<dbReference type="Pfam" id="PF00155">
    <property type="entry name" value="Aminotran_1_2"/>
    <property type="match status" value="1"/>
</dbReference>
<evidence type="ECO:0000256" key="1">
    <source>
        <dbReference type="ARBA" id="ARBA00001933"/>
    </source>
</evidence>
<evidence type="ECO:0000256" key="2">
    <source>
        <dbReference type="ARBA" id="ARBA00012224"/>
    </source>
</evidence>
<evidence type="ECO:0000313" key="8">
    <source>
        <dbReference type="Proteomes" id="UP000278632"/>
    </source>
</evidence>
<accession>A0A3N0BJY7</accession>
<evidence type="ECO:0000259" key="6">
    <source>
        <dbReference type="Pfam" id="PF00155"/>
    </source>
</evidence>
<dbReference type="InterPro" id="IPR015424">
    <property type="entry name" value="PyrdxlP-dep_Trfase"/>
</dbReference>
<evidence type="ECO:0000256" key="3">
    <source>
        <dbReference type="ARBA" id="ARBA00022898"/>
    </source>
</evidence>
<organism evidence="7 8">
    <name type="scientific">Paraeggerthella hongkongensis</name>
    <dbReference type="NCBI Taxonomy" id="230658"/>
    <lineage>
        <taxon>Bacteria</taxon>
        <taxon>Bacillati</taxon>
        <taxon>Actinomycetota</taxon>
        <taxon>Coriobacteriia</taxon>
        <taxon>Eggerthellales</taxon>
        <taxon>Eggerthellaceae</taxon>
        <taxon>Paraeggerthella</taxon>
    </lineage>
</organism>
<dbReference type="InterPro" id="IPR027619">
    <property type="entry name" value="C-S_lyase_PatB-like"/>
</dbReference>
<dbReference type="GO" id="GO:0008483">
    <property type="term" value="F:transaminase activity"/>
    <property type="evidence" value="ECO:0007669"/>
    <property type="project" value="UniProtKB-KW"/>
</dbReference>
<dbReference type="InterPro" id="IPR015422">
    <property type="entry name" value="PyrdxlP-dep_Trfase_small"/>
</dbReference>
<dbReference type="OrthoDB" id="3224382at2"/>
<dbReference type="Proteomes" id="UP000278632">
    <property type="component" value="Unassembled WGS sequence"/>
</dbReference>
<dbReference type="PANTHER" id="PTHR43525">
    <property type="entry name" value="PROTEIN MALY"/>
    <property type="match status" value="1"/>
</dbReference>
<evidence type="ECO:0000256" key="5">
    <source>
        <dbReference type="ARBA" id="ARBA00037974"/>
    </source>
</evidence>
<reference evidence="8" key="1">
    <citation type="submission" date="2018-05" db="EMBL/GenBank/DDBJ databases">
        <title>Genome Sequencing of selected type strains of the family Eggerthellaceae.</title>
        <authorList>
            <person name="Danylec N."/>
            <person name="Stoll D.A."/>
            <person name="Doetsch A."/>
            <person name="Huch M."/>
        </authorList>
    </citation>
    <scope>NUCLEOTIDE SEQUENCE [LARGE SCALE GENOMIC DNA]</scope>
    <source>
        <strain evidence="8">DSM 16106</strain>
    </source>
</reference>
<dbReference type="InterPro" id="IPR004839">
    <property type="entry name" value="Aminotransferase_I/II_large"/>
</dbReference>